<comment type="caution">
    <text evidence="1">The sequence shown here is derived from an EMBL/GenBank/DDBJ whole genome shotgun (WGS) entry which is preliminary data.</text>
</comment>
<evidence type="ECO:0000313" key="2">
    <source>
        <dbReference type="Proteomes" id="UP001180020"/>
    </source>
</evidence>
<name>A0AAV9ECA2_ACOCL</name>
<gene>
    <name evidence="1" type="ORF">QJS10_CPA08g00033</name>
</gene>
<evidence type="ECO:0000313" key="1">
    <source>
        <dbReference type="EMBL" id="KAK1311012.1"/>
    </source>
</evidence>
<dbReference type="AlphaFoldDB" id="A0AAV9ECA2"/>
<dbReference type="EMBL" id="JAUJYO010000008">
    <property type="protein sequence ID" value="KAK1311012.1"/>
    <property type="molecule type" value="Genomic_DNA"/>
</dbReference>
<sequence>MNYLKAIKVINFRSGEVEMQLLKFLLGSAVVLETFHISMCSDQTVETFKHISELDFERFPGMFDDVQSLDLCISSHSAEPINGIIVAGLRHFQYLVKLSIEYTDSDNRRNDRTCAIDGSTTKWERENREILDNKITKHKQDLPQIDAMFRSDLILSRVVFSIQFRS</sequence>
<evidence type="ECO:0008006" key="3">
    <source>
        <dbReference type="Google" id="ProtNLM"/>
    </source>
</evidence>
<reference evidence="1" key="1">
    <citation type="journal article" date="2023" name="Nat. Commun.">
        <title>Diploid and tetraploid genomes of Acorus and the evolution of monocots.</title>
        <authorList>
            <person name="Ma L."/>
            <person name="Liu K.W."/>
            <person name="Li Z."/>
            <person name="Hsiao Y.Y."/>
            <person name="Qi Y."/>
            <person name="Fu T."/>
            <person name="Tang G.D."/>
            <person name="Zhang D."/>
            <person name="Sun W.H."/>
            <person name="Liu D.K."/>
            <person name="Li Y."/>
            <person name="Chen G.Z."/>
            <person name="Liu X.D."/>
            <person name="Liao X.Y."/>
            <person name="Jiang Y.T."/>
            <person name="Yu X."/>
            <person name="Hao Y."/>
            <person name="Huang J."/>
            <person name="Zhao X.W."/>
            <person name="Ke S."/>
            <person name="Chen Y.Y."/>
            <person name="Wu W.L."/>
            <person name="Hsu J.L."/>
            <person name="Lin Y.F."/>
            <person name="Huang M.D."/>
            <person name="Li C.Y."/>
            <person name="Huang L."/>
            <person name="Wang Z.W."/>
            <person name="Zhao X."/>
            <person name="Zhong W.Y."/>
            <person name="Peng D.H."/>
            <person name="Ahmad S."/>
            <person name="Lan S."/>
            <person name="Zhang J.S."/>
            <person name="Tsai W.C."/>
            <person name="Van de Peer Y."/>
            <person name="Liu Z.J."/>
        </authorList>
    </citation>
    <scope>NUCLEOTIDE SEQUENCE</scope>
    <source>
        <strain evidence="1">CP</strain>
    </source>
</reference>
<reference evidence="1" key="2">
    <citation type="submission" date="2023-06" db="EMBL/GenBank/DDBJ databases">
        <authorList>
            <person name="Ma L."/>
            <person name="Liu K.-W."/>
            <person name="Li Z."/>
            <person name="Hsiao Y.-Y."/>
            <person name="Qi Y."/>
            <person name="Fu T."/>
            <person name="Tang G."/>
            <person name="Zhang D."/>
            <person name="Sun W.-H."/>
            <person name="Liu D.-K."/>
            <person name="Li Y."/>
            <person name="Chen G.-Z."/>
            <person name="Liu X.-D."/>
            <person name="Liao X.-Y."/>
            <person name="Jiang Y.-T."/>
            <person name="Yu X."/>
            <person name="Hao Y."/>
            <person name="Huang J."/>
            <person name="Zhao X.-W."/>
            <person name="Ke S."/>
            <person name="Chen Y.-Y."/>
            <person name="Wu W.-L."/>
            <person name="Hsu J.-L."/>
            <person name="Lin Y.-F."/>
            <person name="Huang M.-D."/>
            <person name="Li C.-Y."/>
            <person name="Huang L."/>
            <person name="Wang Z.-W."/>
            <person name="Zhao X."/>
            <person name="Zhong W.-Y."/>
            <person name="Peng D.-H."/>
            <person name="Ahmad S."/>
            <person name="Lan S."/>
            <person name="Zhang J.-S."/>
            <person name="Tsai W.-C."/>
            <person name="Van De Peer Y."/>
            <person name="Liu Z.-J."/>
        </authorList>
    </citation>
    <scope>NUCLEOTIDE SEQUENCE</scope>
    <source>
        <strain evidence="1">CP</strain>
        <tissue evidence="1">Leaves</tissue>
    </source>
</reference>
<proteinExistence type="predicted"/>
<dbReference type="Proteomes" id="UP001180020">
    <property type="component" value="Unassembled WGS sequence"/>
</dbReference>
<protein>
    <recommendedName>
        <fullName evidence="3">FBD domain-containing protein</fullName>
    </recommendedName>
</protein>
<keyword evidence="2" id="KW-1185">Reference proteome</keyword>
<organism evidence="1 2">
    <name type="scientific">Acorus calamus</name>
    <name type="common">Sweet flag</name>
    <dbReference type="NCBI Taxonomy" id="4465"/>
    <lineage>
        <taxon>Eukaryota</taxon>
        <taxon>Viridiplantae</taxon>
        <taxon>Streptophyta</taxon>
        <taxon>Embryophyta</taxon>
        <taxon>Tracheophyta</taxon>
        <taxon>Spermatophyta</taxon>
        <taxon>Magnoliopsida</taxon>
        <taxon>Liliopsida</taxon>
        <taxon>Acoraceae</taxon>
        <taxon>Acorus</taxon>
    </lineage>
</organism>
<accession>A0AAV9ECA2</accession>